<proteinExistence type="predicted"/>
<dbReference type="GO" id="GO:0000915">
    <property type="term" value="P:actomyosin contractile ring assembly"/>
    <property type="evidence" value="ECO:0007669"/>
    <property type="project" value="TreeGrafter"/>
</dbReference>
<sequence>MNDPIPMDTSYTKELERATDFFRNNFERNLKLWRDKEKIYSTLSIKYKNKNKLNSLKRLTIGQVENIYTTPNINPGFQCKCKEENYYENSSIFEKTISDIGSDYTYYKEVCSNGYVKNNLYNEKCNSGIHSESGLGRSCQEALNHSGIYEEIPVDIRYKDSRNKSLSVDTIYNSHVSRMSEAISLQHLVIQQITKALLVCKSRPEFFGNRIHIEAERILLLASTRKMVLNSNISREMSEESLDTRNTANVDIKTITFSLNPYKQRPDILKSITYFVCLVICNQEVLSTEVATAEGGNIIFNPNIILSDKPVEYNIQIQIHAMSVKCRKKIPIFDGVRNACSKLCSKAATCFKRTMSQNTKELKISFELWGNSTITIPNIPKMKDFRLKNMECSLLHSKFNANINIVLNTSI</sequence>
<reference evidence="2" key="1">
    <citation type="submission" date="2021-12" db="EMBL/GenBank/DDBJ databases">
        <authorList>
            <person name="King R."/>
        </authorList>
    </citation>
    <scope>NUCLEOTIDE SEQUENCE</scope>
</reference>
<keyword evidence="3" id="KW-1185">Reference proteome</keyword>
<accession>A0A9P0FE85</accession>
<feature type="domain" description="Anillin homology" evidence="1">
    <location>
        <begin position="271"/>
        <end position="379"/>
    </location>
</feature>
<dbReference type="OrthoDB" id="6431443at2759"/>
<dbReference type="GO" id="GO:0031106">
    <property type="term" value="P:septin ring organization"/>
    <property type="evidence" value="ECO:0007669"/>
    <property type="project" value="TreeGrafter"/>
</dbReference>
<dbReference type="Proteomes" id="UP001154078">
    <property type="component" value="Chromosome 2"/>
</dbReference>
<dbReference type="PANTHER" id="PTHR21538">
    <property type="entry name" value="ANILLIN/RHOTEKIN RTKN"/>
    <property type="match status" value="1"/>
</dbReference>
<evidence type="ECO:0000313" key="2">
    <source>
        <dbReference type="EMBL" id="CAH0550393.1"/>
    </source>
</evidence>
<dbReference type="GO" id="GO:0005826">
    <property type="term" value="C:actomyosin contractile ring"/>
    <property type="evidence" value="ECO:0007669"/>
    <property type="project" value="TreeGrafter"/>
</dbReference>
<name>A0A9P0FE85_BRAAE</name>
<dbReference type="InterPro" id="IPR012966">
    <property type="entry name" value="AHD"/>
</dbReference>
<dbReference type="Pfam" id="PF08174">
    <property type="entry name" value="Anillin"/>
    <property type="match status" value="1"/>
</dbReference>
<organism evidence="2 3">
    <name type="scientific">Brassicogethes aeneus</name>
    <name type="common">Rape pollen beetle</name>
    <name type="synonym">Meligethes aeneus</name>
    <dbReference type="NCBI Taxonomy" id="1431903"/>
    <lineage>
        <taxon>Eukaryota</taxon>
        <taxon>Metazoa</taxon>
        <taxon>Ecdysozoa</taxon>
        <taxon>Arthropoda</taxon>
        <taxon>Hexapoda</taxon>
        <taxon>Insecta</taxon>
        <taxon>Pterygota</taxon>
        <taxon>Neoptera</taxon>
        <taxon>Endopterygota</taxon>
        <taxon>Coleoptera</taxon>
        <taxon>Polyphaga</taxon>
        <taxon>Cucujiformia</taxon>
        <taxon>Nitidulidae</taxon>
        <taxon>Meligethinae</taxon>
        <taxon>Brassicogethes</taxon>
    </lineage>
</organism>
<dbReference type="EMBL" id="OV121133">
    <property type="protein sequence ID" value="CAH0550393.1"/>
    <property type="molecule type" value="Genomic_DNA"/>
</dbReference>
<gene>
    <name evidence="2" type="ORF">MELIAE_LOCUS3223</name>
</gene>
<dbReference type="AlphaFoldDB" id="A0A9P0FE85"/>
<protein>
    <recommendedName>
        <fullName evidence="1">Anillin homology domain-containing protein</fullName>
    </recommendedName>
</protein>
<evidence type="ECO:0000313" key="3">
    <source>
        <dbReference type="Proteomes" id="UP001154078"/>
    </source>
</evidence>
<dbReference type="PANTHER" id="PTHR21538:SF23">
    <property type="entry name" value="ANILLIN"/>
    <property type="match status" value="1"/>
</dbReference>
<dbReference type="InterPro" id="IPR051364">
    <property type="entry name" value="Cytokinesis/Rho-signaling"/>
</dbReference>
<evidence type="ECO:0000259" key="1">
    <source>
        <dbReference type="Pfam" id="PF08174"/>
    </source>
</evidence>
<dbReference type="GO" id="GO:0000281">
    <property type="term" value="P:mitotic cytokinesis"/>
    <property type="evidence" value="ECO:0007669"/>
    <property type="project" value="TreeGrafter"/>
</dbReference>